<reference evidence="5" key="1">
    <citation type="journal article" date="2019" name="Int. J. Syst. Evol. Microbiol.">
        <title>The Global Catalogue of Microorganisms (GCM) 10K type strain sequencing project: providing services to taxonomists for standard genome sequencing and annotation.</title>
        <authorList>
            <consortium name="The Broad Institute Genomics Platform"/>
            <consortium name="The Broad Institute Genome Sequencing Center for Infectious Disease"/>
            <person name="Wu L."/>
            <person name="Ma J."/>
        </authorList>
    </citation>
    <scope>NUCLEOTIDE SEQUENCE [LARGE SCALE GENOMIC DNA]</scope>
    <source>
        <strain evidence="5">JCM 18542</strain>
    </source>
</reference>
<dbReference type="InterPro" id="IPR025110">
    <property type="entry name" value="AMP-bd_C"/>
</dbReference>
<sequence length="589" mass="62346">MAGTTTRSRYPDWPEDYARSYRAQGLWRDETLCDVLSTRAAAHGDRLALVAGGTRLTYDELAARVDGLAAGLHRTGIRRGDHVVVHLPNGAAFVETFFALLRLGAVAVLALPAHRRTEIVQFCGHTGAVAYIVADKHLGFDYRALAAEVSADLPALRHVIVAGEPGEVGGSHGFHRLGDLYDRPGDSTDADPLPEPPVASDVALLQLSGGSTGVPKLIPRRHEDYLCAIRESLDACPLDARSVFLGALPVAHNFPFVSPGILGAFHAGATVVLAHVPSPDVVFALIESERVTITSAVPPLALSWLAAAASTRHDLSSLEVLQIGGAACGTDLARRVGPELDATLQQVFGMAEGLINYTRLDDPHEVIVATQGRPCSAADEIRIVDDAGDPVPDGTPGHLLTRGPYTIRGYFEPAHGDGGAGDPSVPGSGSPTDPNRTAFTDDGFYRTGDLAVLRPDGNLAVVGRIKEQINRGGEKISPDEVEGRLLAHPGIHDAAVVAVPDDALGERTCAFVIPRRTQAGPEQGGPERGDGAPPLGPRDVTRYLRRDGLAAYKIPDLVKIVDEFPVIGIGKISRVQLRRALAESRCAGE</sequence>
<dbReference type="InterPro" id="IPR000873">
    <property type="entry name" value="AMP-dep_synth/lig_dom"/>
</dbReference>
<dbReference type="Proteomes" id="UP001500839">
    <property type="component" value="Unassembled WGS sequence"/>
</dbReference>
<evidence type="ECO:0000256" key="1">
    <source>
        <dbReference type="SAM" id="MobiDB-lite"/>
    </source>
</evidence>
<organism evidence="4 5">
    <name type="scientific">Tomitella cavernea</name>
    <dbReference type="NCBI Taxonomy" id="1387982"/>
    <lineage>
        <taxon>Bacteria</taxon>
        <taxon>Bacillati</taxon>
        <taxon>Actinomycetota</taxon>
        <taxon>Actinomycetes</taxon>
        <taxon>Mycobacteriales</taxon>
        <taxon>Tomitella</taxon>
    </lineage>
</organism>
<name>A0ABP9CWN1_9ACTN</name>
<dbReference type="Gene3D" id="3.40.50.980">
    <property type="match status" value="2"/>
</dbReference>
<accession>A0ABP9CWN1</accession>
<feature type="region of interest" description="Disordered" evidence="1">
    <location>
        <begin position="516"/>
        <end position="539"/>
    </location>
</feature>
<dbReference type="InterPro" id="IPR045851">
    <property type="entry name" value="AMP-bd_C_sf"/>
</dbReference>
<dbReference type="Gene3D" id="3.30.300.30">
    <property type="match status" value="1"/>
</dbReference>
<dbReference type="Gene3D" id="2.30.38.10">
    <property type="entry name" value="Luciferase, Domain 3"/>
    <property type="match status" value="1"/>
</dbReference>
<dbReference type="RefSeq" id="WP_200173304.1">
    <property type="nucleotide sequence ID" value="NZ_BAABKQ010000001.1"/>
</dbReference>
<feature type="domain" description="AMP-binding enzyme C-terminal" evidence="3">
    <location>
        <begin position="480"/>
        <end position="571"/>
    </location>
</feature>
<feature type="region of interest" description="Disordered" evidence="1">
    <location>
        <begin position="411"/>
        <end position="435"/>
    </location>
</feature>
<evidence type="ECO:0000259" key="2">
    <source>
        <dbReference type="Pfam" id="PF00501"/>
    </source>
</evidence>
<feature type="domain" description="AMP-dependent synthetase/ligase" evidence="2">
    <location>
        <begin position="38"/>
        <end position="411"/>
    </location>
</feature>
<proteinExistence type="predicted"/>
<evidence type="ECO:0000259" key="3">
    <source>
        <dbReference type="Pfam" id="PF13193"/>
    </source>
</evidence>
<protein>
    <submittedName>
        <fullName evidence="4">(2,3-dihydroxybenzoyl)adenylate synthase</fullName>
    </submittedName>
</protein>
<dbReference type="InterPro" id="IPR020845">
    <property type="entry name" value="AMP-binding_CS"/>
</dbReference>
<dbReference type="SUPFAM" id="SSF56801">
    <property type="entry name" value="Acetyl-CoA synthetase-like"/>
    <property type="match status" value="1"/>
</dbReference>
<keyword evidence="5" id="KW-1185">Reference proteome</keyword>
<dbReference type="PROSITE" id="PS00455">
    <property type="entry name" value="AMP_BINDING"/>
    <property type="match status" value="1"/>
</dbReference>
<evidence type="ECO:0000313" key="4">
    <source>
        <dbReference type="EMBL" id="GAA4821183.1"/>
    </source>
</evidence>
<comment type="caution">
    <text evidence="4">The sequence shown here is derived from an EMBL/GenBank/DDBJ whole genome shotgun (WGS) entry which is preliminary data.</text>
</comment>
<dbReference type="PANTHER" id="PTHR43767">
    <property type="entry name" value="LONG-CHAIN-FATTY-ACID--COA LIGASE"/>
    <property type="match status" value="1"/>
</dbReference>
<dbReference type="EMBL" id="BAABKQ010000001">
    <property type="protein sequence ID" value="GAA4821183.1"/>
    <property type="molecule type" value="Genomic_DNA"/>
</dbReference>
<dbReference type="PANTHER" id="PTHR43767:SF10">
    <property type="entry name" value="SURFACTIN SYNTHASE SUBUNIT 1"/>
    <property type="match status" value="1"/>
</dbReference>
<dbReference type="InterPro" id="IPR050237">
    <property type="entry name" value="ATP-dep_AMP-bd_enzyme"/>
</dbReference>
<gene>
    <name evidence="4" type="ORF">GCM10023353_31700</name>
</gene>
<evidence type="ECO:0000313" key="5">
    <source>
        <dbReference type="Proteomes" id="UP001500839"/>
    </source>
</evidence>
<dbReference type="Pfam" id="PF00501">
    <property type="entry name" value="AMP-binding"/>
    <property type="match status" value="1"/>
</dbReference>
<dbReference type="Pfam" id="PF13193">
    <property type="entry name" value="AMP-binding_C"/>
    <property type="match status" value="1"/>
</dbReference>